<sequence>MKVSLTLVDVNNLIGALSFDLENVVYAERQQVYHWKVFVARYANSKYRITVHRFSEFVDVYLIHQANIKSHDNFVGSNITKHFDYEVLDEEVYKFNIEHCHKSPIMFHITTFRGVLPNLYRNTYKYFPTDIERYTNSTISRQYDRAFSLMVKTEDPVNDVLK</sequence>
<organism evidence="1 2">
    <name type="scientific">Strongyloides venezuelensis</name>
    <name type="common">Threadworm</name>
    <dbReference type="NCBI Taxonomy" id="75913"/>
    <lineage>
        <taxon>Eukaryota</taxon>
        <taxon>Metazoa</taxon>
        <taxon>Ecdysozoa</taxon>
        <taxon>Nematoda</taxon>
        <taxon>Chromadorea</taxon>
        <taxon>Rhabditida</taxon>
        <taxon>Tylenchina</taxon>
        <taxon>Panagrolaimomorpha</taxon>
        <taxon>Strongyloidoidea</taxon>
        <taxon>Strongyloididae</taxon>
        <taxon>Strongyloides</taxon>
    </lineage>
</organism>
<proteinExistence type="predicted"/>
<evidence type="ECO:0000313" key="1">
    <source>
        <dbReference type="Proteomes" id="UP000035680"/>
    </source>
</evidence>
<dbReference type="AlphaFoldDB" id="A0A0K0G561"/>
<dbReference type="STRING" id="75913.A0A0K0G561"/>
<dbReference type="Proteomes" id="UP000035680">
    <property type="component" value="Unassembled WGS sequence"/>
</dbReference>
<keyword evidence="1" id="KW-1185">Reference proteome</keyword>
<evidence type="ECO:0000313" key="2">
    <source>
        <dbReference type="WBParaSite" id="SVE_1987500.1"/>
    </source>
</evidence>
<reference evidence="2" key="2">
    <citation type="submission" date="2015-08" db="UniProtKB">
        <authorList>
            <consortium name="WormBaseParasite"/>
        </authorList>
    </citation>
    <scope>IDENTIFICATION</scope>
</reference>
<reference evidence="1" key="1">
    <citation type="submission" date="2014-07" db="EMBL/GenBank/DDBJ databases">
        <authorList>
            <person name="Martin A.A"/>
            <person name="De Silva N."/>
        </authorList>
    </citation>
    <scope>NUCLEOTIDE SEQUENCE</scope>
</reference>
<name>A0A0K0G561_STRVS</name>
<accession>A0A0K0G561</accession>
<dbReference type="WBParaSite" id="SVE_1987500.1">
    <property type="protein sequence ID" value="SVE_1987500.1"/>
    <property type="gene ID" value="SVE_1987500"/>
</dbReference>
<protein>
    <submittedName>
        <fullName evidence="2">PX domain-containing protein</fullName>
    </submittedName>
</protein>